<protein>
    <submittedName>
        <fullName evidence="10">ABC-2 type transport system permease protein</fullName>
    </submittedName>
</protein>
<dbReference type="Pfam" id="PF01061">
    <property type="entry name" value="ABC2_membrane"/>
    <property type="match status" value="1"/>
</dbReference>
<proteinExistence type="inferred from homology"/>
<feature type="transmembrane region" description="Helical" evidence="8">
    <location>
        <begin position="140"/>
        <end position="162"/>
    </location>
</feature>
<keyword evidence="6 8" id="KW-1133">Transmembrane helix</keyword>
<evidence type="ECO:0000313" key="10">
    <source>
        <dbReference type="EMBL" id="MBA8929070.1"/>
    </source>
</evidence>
<accession>A0ABR6BQU8</accession>
<gene>
    <name evidence="10" type="ORF">BC739_006288</name>
</gene>
<name>A0ABR6BQU8_9PSEU</name>
<feature type="transmembrane region" description="Helical" evidence="8">
    <location>
        <begin position="182"/>
        <end position="206"/>
    </location>
</feature>
<dbReference type="PANTHER" id="PTHR30413">
    <property type="entry name" value="INNER MEMBRANE TRANSPORT PERMEASE"/>
    <property type="match status" value="1"/>
</dbReference>
<evidence type="ECO:0000256" key="1">
    <source>
        <dbReference type="ARBA" id="ARBA00004651"/>
    </source>
</evidence>
<evidence type="ECO:0000256" key="2">
    <source>
        <dbReference type="ARBA" id="ARBA00007783"/>
    </source>
</evidence>
<evidence type="ECO:0000256" key="7">
    <source>
        <dbReference type="ARBA" id="ARBA00023136"/>
    </source>
</evidence>
<evidence type="ECO:0000256" key="4">
    <source>
        <dbReference type="ARBA" id="ARBA00022475"/>
    </source>
</evidence>
<dbReference type="Proteomes" id="UP000517916">
    <property type="component" value="Unassembled WGS sequence"/>
</dbReference>
<dbReference type="EMBL" id="JACJID010000005">
    <property type="protein sequence ID" value="MBA8929070.1"/>
    <property type="molecule type" value="Genomic_DNA"/>
</dbReference>
<reference evidence="10 11" key="1">
    <citation type="submission" date="2020-08" db="EMBL/GenBank/DDBJ databases">
        <title>Genomic Encyclopedia of Archaeal and Bacterial Type Strains, Phase II (KMG-II): from individual species to whole genera.</title>
        <authorList>
            <person name="Goeker M."/>
        </authorList>
    </citation>
    <scope>NUCLEOTIDE SEQUENCE [LARGE SCALE GENOMIC DNA]</scope>
    <source>
        <strain evidence="10 11">DSM 43850</strain>
    </source>
</reference>
<feature type="domain" description="ABC-2 type transporter transmembrane" evidence="9">
    <location>
        <begin position="39"/>
        <end position="265"/>
    </location>
</feature>
<dbReference type="PANTHER" id="PTHR30413:SF10">
    <property type="entry name" value="CAPSULE POLYSACCHARIDE EXPORT INNER-MEMBRANE PROTEIN CTRC"/>
    <property type="match status" value="1"/>
</dbReference>
<keyword evidence="4" id="KW-1003">Cell membrane</keyword>
<comment type="subcellular location">
    <subcellularLocation>
        <location evidence="1">Cell membrane</location>
        <topology evidence="1">Multi-pass membrane protein</topology>
    </subcellularLocation>
</comment>
<feature type="transmembrane region" description="Helical" evidence="8">
    <location>
        <begin position="218"/>
        <end position="236"/>
    </location>
</feature>
<organism evidence="10 11">
    <name type="scientific">Kutzneria viridogrisea</name>
    <dbReference type="NCBI Taxonomy" id="47990"/>
    <lineage>
        <taxon>Bacteria</taxon>
        <taxon>Bacillati</taxon>
        <taxon>Actinomycetota</taxon>
        <taxon>Actinomycetes</taxon>
        <taxon>Pseudonocardiales</taxon>
        <taxon>Pseudonocardiaceae</taxon>
        <taxon>Kutzneria</taxon>
    </lineage>
</organism>
<sequence length="305" mass="33989">MHPSSTIDRPVEPIASSSRTWARAFGDIRDGLNARQLWAHLGWQDIKQRYRRSVLGPLWITIGMGVTALGIGLLYGLLFGNNPATFLPYVTVGFIVWNFVHGCLIEGLDTFIANEGLIKHLPAPLSVYVLRTVWRQTLMFLHNMVIYVIVAGVFFVSISHAYTLTDKITPGATVTVHPGLGWSMLLAIPGFLLIALNGAWVALLLGIISTRYRDIPQVINAIIQLLFYGTPIVWSLDTLGTHADTAALVLQFNPLFHLVEVLRAPLLGQQIVWQSWVVVLGMTVVGWVLAMFAMKNYRARVSYWV</sequence>
<keyword evidence="7 8" id="KW-0472">Membrane</keyword>
<comment type="caution">
    <text evidence="10">The sequence shown here is derived from an EMBL/GenBank/DDBJ whole genome shotgun (WGS) entry which is preliminary data.</text>
</comment>
<dbReference type="InterPro" id="IPR013525">
    <property type="entry name" value="ABC2_TM"/>
</dbReference>
<keyword evidence="3" id="KW-0813">Transport</keyword>
<evidence type="ECO:0000259" key="9">
    <source>
        <dbReference type="Pfam" id="PF01061"/>
    </source>
</evidence>
<keyword evidence="5 8" id="KW-0812">Transmembrane</keyword>
<evidence type="ECO:0000256" key="8">
    <source>
        <dbReference type="SAM" id="Phobius"/>
    </source>
</evidence>
<feature type="transmembrane region" description="Helical" evidence="8">
    <location>
        <begin position="58"/>
        <end position="80"/>
    </location>
</feature>
<evidence type="ECO:0000256" key="3">
    <source>
        <dbReference type="ARBA" id="ARBA00022448"/>
    </source>
</evidence>
<dbReference type="RefSeq" id="WP_025353835.1">
    <property type="nucleotide sequence ID" value="NZ_BAAABQ010000022.1"/>
</dbReference>
<feature type="transmembrane region" description="Helical" evidence="8">
    <location>
        <begin position="86"/>
        <end position="105"/>
    </location>
</feature>
<evidence type="ECO:0000256" key="5">
    <source>
        <dbReference type="ARBA" id="ARBA00022692"/>
    </source>
</evidence>
<evidence type="ECO:0000313" key="11">
    <source>
        <dbReference type="Proteomes" id="UP000517916"/>
    </source>
</evidence>
<keyword evidence="11" id="KW-1185">Reference proteome</keyword>
<evidence type="ECO:0000256" key="6">
    <source>
        <dbReference type="ARBA" id="ARBA00022989"/>
    </source>
</evidence>
<feature type="transmembrane region" description="Helical" evidence="8">
    <location>
        <begin position="271"/>
        <end position="293"/>
    </location>
</feature>
<comment type="similarity">
    <text evidence="2">Belongs to the ABC-2 integral membrane protein family.</text>
</comment>